<reference evidence="2 3" key="1">
    <citation type="journal article" date="2015" name="Sci. Rep.">
        <title>Genome of the facultative scuticociliatosis pathogen Pseudocohnilembus persalinus provides insight into its virulence through horizontal gene transfer.</title>
        <authorList>
            <person name="Xiong J."/>
            <person name="Wang G."/>
            <person name="Cheng J."/>
            <person name="Tian M."/>
            <person name="Pan X."/>
            <person name="Warren A."/>
            <person name="Jiang C."/>
            <person name="Yuan D."/>
            <person name="Miao W."/>
        </authorList>
    </citation>
    <scope>NUCLEOTIDE SEQUENCE [LARGE SCALE GENOMIC DNA]</scope>
    <source>
        <strain evidence="2">36N120E</strain>
    </source>
</reference>
<gene>
    <name evidence="2" type="ORF">PPERSA_00947</name>
</gene>
<dbReference type="GO" id="GO:0016787">
    <property type="term" value="F:hydrolase activity"/>
    <property type="evidence" value="ECO:0007669"/>
    <property type="project" value="InterPro"/>
</dbReference>
<evidence type="ECO:0000256" key="1">
    <source>
        <dbReference type="SAM" id="SignalP"/>
    </source>
</evidence>
<evidence type="ECO:0000313" key="3">
    <source>
        <dbReference type="Proteomes" id="UP000054937"/>
    </source>
</evidence>
<proteinExistence type="predicted"/>
<evidence type="ECO:0008006" key="4">
    <source>
        <dbReference type="Google" id="ProtNLM"/>
    </source>
</evidence>
<keyword evidence="3" id="KW-1185">Reference proteome</keyword>
<dbReference type="Proteomes" id="UP000054937">
    <property type="component" value="Unassembled WGS sequence"/>
</dbReference>
<dbReference type="PANTHER" id="PTHR21562:SF83">
    <property type="entry name" value="PECTIN ACETYLESTERASE 4"/>
    <property type="match status" value="1"/>
</dbReference>
<name>A0A0V0R8H1_PSEPJ</name>
<dbReference type="OrthoDB" id="2015280at2759"/>
<comment type="caution">
    <text evidence="2">The sequence shown here is derived from an EMBL/GenBank/DDBJ whole genome shotgun (WGS) entry which is preliminary data.</text>
</comment>
<organism evidence="2 3">
    <name type="scientific">Pseudocohnilembus persalinus</name>
    <name type="common">Ciliate</name>
    <dbReference type="NCBI Taxonomy" id="266149"/>
    <lineage>
        <taxon>Eukaryota</taxon>
        <taxon>Sar</taxon>
        <taxon>Alveolata</taxon>
        <taxon>Ciliophora</taxon>
        <taxon>Intramacronucleata</taxon>
        <taxon>Oligohymenophorea</taxon>
        <taxon>Scuticociliatia</taxon>
        <taxon>Philasterida</taxon>
        <taxon>Pseudocohnilembidae</taxon>
        <taxon>Pseudocohnilembus</taxon>
    </lineage>
</organism>
<dbReference type="InParanoid" id="A0A0V0R8H1"/>
<feature type="chain" id="PRO_5006867732" description="Pectin acetylesterase" evidence="1">
    <location>
        <begin position="24"/>
        <end position="412"/>
    </location>
</feature>
<evidence type="ECO:0000313" key="2">
    <source>
        <dbReference type="EMBL" id="KRX10777.1"/>
    </source>
</evidence>
<accession>A0A0V0R8H1</accession>
<feature type="signal peptide" evidence="1">
    <location>
        <begin position="1"/>
        <end position="23"/>
    </location>
</feature>
<keyword evidence="1" id="KW-0732">Signal</keyword>
<dbReference type="InterPro" id="IPR004963">
    <property type="entry name" value="PAE/NOTUM"/>
</dbReference>
<dbReference type="PANTHER" id="PTHR21562">
    <property type="entry name" value="NOTUM-RELATED"/>
    <property type="match status" value="1"/>
</dbReference>
<dbReference type="Pfam" id="PF03283">
    <property type="entry name" value="PAE"/>
    <property type="match status" value="1"/>
</dbReference>
<dbReference type="OMA" id="TKSNWMS"/>
<dbReference type="EMBL" id="LDAU01000019">
    <property type="protein sequence ID" value="KRX10777.1"/>
    <property type="molecule type" value="Genomic_DNA"/>
</dbReference>
<dbReference type="AlphaFoldDB" id="A0A0V0R8H1"/>
<sequence>MIYSRLPLILLFLLSLFIVQISAGNMDLYLLNQLKYPDQMCLDGSTSGFYLQQGYGDGKNKWIIFFEGGGACFGPDKKTSLQTCVPRLYMGQGSSKYWSNEKEPRGILQDNKETNPQFYNWNKVFIPYCDGMVHQGYTKKPARYLTWTFRFRGLYNTQAVFQELVDNYGLSDSSVTDVLLGGSSAGGYAVFTYADYVHSLLNQNTKFWAFADSGLFINFHEEVQDNFMVKCFKSMLELIDKEYVLPLGCDLINNDDENWKCVLPVNVAKQVKSDLFIIESQYDLFNLIVFDGVLCIKHASLQYCDNDVQKMVQEFRLSMISNINEVVYNKHNANAWSISCVKHGFTAGNSYYNSGIYRIPQHVGYSPQEALYEWMYASDSQRQNYIDQRQWPFNAPCNGVTDEALGVDEVYQ</sequence>
<protein>
    <recommendedName>
        <fullName evidence="4">Pectin acetylesterase</fullName>
    </recommendedName>
</protein>